<dbReference type="Gene3D" id="4.10.240.10">
    <property type="entry name" value="Zn(2)-C6 fungal-type DNA-binding domain"/>
    <property type="match status" value="1"/>
</dbReference>
<dbReference type="AlphaFoldDB" id="A0A0D2AKX8"/>
<dbReference type="InterPro" id="IPR036864">
    <property type="entry name" value="Zn2-C6_fun-type_DNA-bd_sf"/>
</dbReference>
<dbReference type="GO" id="GO:0006351">
    <property type="term" value="P:DNA-templated transcription"/>
    <property type="evidence" value="ECO:0007669"/>
    <property type="project" value="InterPro"/>
</dbReference>
<protein>
    <recommendedName>
        <fullName evidence="6">Zn(2)-C6 fungal-type domain-containing protein</fullName>
    </recommendedName>
</protein>
<sequence length="689" mass="77392">MAPSPDAIESPTLRLPTHRRRDKVAPEKRKRVVTACNSCNLRRIKCSGEKPCYHCRKADRDCTYPVIEDKISVSRAEFIGLKARCAELQRLLGEMTPIASREGFSELASPQGSISIARANTFAGTQYSPNEGRVLQDPDGTVRYLGESSGAVFLDYLKEFMATISPLAFNDSWTGLQNPETAFIKSLGRYQTHDSRPLLVPDVDPLWFPSRTEASIMLAEFRYLAQDGTGDFPCGGIYFWADWDKVLQNTRAETGNDISSDLAILNAAFALASQCRRTTNLDENSSHGDPYFARARSLLKNPLDYITVSDVASLGLLAFYLMERNRRDSAYIYVSIAVHILIMHGVHRGWMVDELGKRIFWTIYILERRLSILMGRPPLISDLAIKLRPPENTRQFPPPAGLSAHIELSRISNYIVCNVYQIASQAPGEELSIFVDNALQMLTNWSQNLPPELKTSENGLTDDKSCCELHMTYNQLIILTIRPIYFVAVKKAVADRFINGRFDIQSHPYLSKILECSSAAKRNLALGRVLSRLDRFHHLMHISLHNIFNAAVILQLGQLLFESEDASDASGISFAIAAFENEANNGNMYAADCAKVLLDLNLLVQKLGSQNIFSGQQISTPVHTDLLQNQTSPHIDVYPIDERSTQRVRWHTDNAGQSASLPSTVREQDPMYRELTTWLSVDDLQLYHI</sequence>
<reference evidence="7 8" key="1">
    <citation type="submission" date="2015-01" db="EMBL/GenBank/DDBJ databases">
        <title>The Genome Sequence of Ochroconis gallopava CBS43764.</title>
        <authorList>
            <consortium name="The Broad Institute Genomics Platform"/>
            <person name="Cuomo C."/>
            <person name="de Hoog S."/>
            <person name="Gorbushina A."/>
            <person name="Stielow B."/>
            <person name="Teixiera M."/>
            <person name="Abouelleil A."/>
            <person name="Chapman S.B."/>
            <person name="Priest M."/>
            <person name="Young S.K."/>
            <person name="Wortman J."/>
            <person name="Nusbaum C."/>
            <person name="Birren B."/>
        </authorList>
    </citation>
    <scope>NUCLEOTIDE SEQUENCE [LARGE SCALE GENOMIC DNA]</scope>
    <source>
        <strain evidence="7 8">CBS 43764</strain>
    </source>
</reference>
<dbReference type="CDD" id="cd12148">
    <property type="entry name" value="fungal_TF_MHR"/>
    <property type="match status" value="1"/>
</dbReference>
<dbReference type="GO" id="GO:0008270">
    <property type="term" value="F:zinc ion binding"/>
    <property type="evidence" value="ECO:0007669"/>
    <property type="project" value="InterPro"/>
</dbReference>
<dbReference type="EMBL" id="KN847572">
    <property type="protein sequence ID" value="KIV99698.1"/>
    <property type="molecule type" value="Genomic_DNA"/>
</dbReference>
<dbReference type="VEuPathDB" id="FungiDB:PV09_08631"/>
<dbReference type="GeneID" id="27316604"/>
<evidence type="ECO:0000256" key="4">
    <source>
        <dbReference type="ARBA" id="ARBA00023242"/>
    </source>
</evidence>
<organism evidence="7 8">
    <name type="scientific">Verruconis gallopava</name>
    <dbReference type="NCBI Taxonomy" id="253628"/>
    <lineage>
        <taxon>Eukaryota</taxon>
        <taxon>Fungi</taxon>
        <taxon>Dikarya</taxon>
        <taxon>Ascomycota</taxon>
        <taxon>Pezizomycotina</taxon>
        <taxon>Dothideomycetes</taxon>
        <taxon>Pleosporomycetidae</taxon>
        <taxon>Venturiales</taxon>
        <taxon>Sympoventuriaceae</taxon>
        <taxon>Verruconis</taxon>
    </lineage>
</organism>
<feature type="region of interest" description="Disordered" evidence="5">
    <location>
        <begin position="1"/>
        <end position="26"/>
    </location>
</feature>
<name>A0A0D2AKX8_9PEZI</name>
<dbReference type="RefSeq" id="XP_016209568.1">
    <property type="nucleotide sequence ID" value="XM_016362555.1"/>
</dbReference>
<keyword evidence="3" id="KW-0804">Transcription</keyword>
<keyword evidence="1" id="KW-0479">Metal-binding</keyword>
<gene>
    <name evidence="7" type="ORF">PV09_08631</name>
</gene>
<evidence type="ECO:0000256" key="2">
    <source>
        <dbReference type="ARBA" id="ARBA00023015"/>
    </source>
</evidence>
<dbReference type="PANTHER" id="PTHR47424:SF6">
    <property type="entry name" value="PROLINE UTILIZATION TRANS-ACTIVATOR"/>
    <property type="match status" value="1"/>
</dbReference>
<dbReference type="SMART" id="SM00906">
    <property type="entry name" value="Fungal_trans"/>
    <property type="match status" value="1"/>
</dbReference>
<dbReference type="HOGENOM" id="CLU_009888_1_0_1"/>
<dbReference type="InterPro" id="IPR001138">
    <property type="entry name" value="Zn2Cys6_DnaBD"/>
</dbReference>
<evidence type="ECO:0000256" key="5">
    <source>
        <dbReference type="SAM" id="MobiDB-lite"/>
    </source>
</evidence>
<keyword evidence="2" id="KW-0805">Transcription regulation</keyword>
<keyword evidence="8" id="KW-1185">Reference proteome</keyword>
<dbReference type="InterPro" id="IPR051127">
    <property type="entry name" value="Fungal_SecMet_Regulators"/>
</dbReference>
<feature type="compositionally biased region" description="Basic residues" evidence="5">
    <location>
        <begin position="16"/>
        <end position="26"/>
    </location>
</feature>
<dbReference type="CDD" id="cd00067">
    <property type="entry name" value="GAL4"/>
    <property type="match status" value="1"/>
</dbReference>
<dbReference type="Pfam" id="PF04082">
    <property type="entry name" value="Fungal_trans"/>
    <property type="match status" value="1"/>
</dbReference>
<dbReference type="GO" id="GO:0003677">
    <property type="term" value="F:DNA binding"/>
    <property type="evidence" value="ECO:0007669"/>
    <property type="project" value="InterPro"/>
</dbReference>
<dbReference type="InParanoid" id="A0A0D2AKX8"/>
<dbReference type="OrthoDB" id="3266505at2759"/>
<dbReference type="InterPro" id="IPR007219">
    <property type="entry name" value="XnlR_reg_dom"/>
</dbReference>
<evidence type="ECO:0000256" key="3">
    <source>
        <dbReference type="ARBA" id="ARBA00023163"/>
    </source>
</evidence>
<feature type="domain" description="Zn(2)-C6 fungal-type" evidence="6">
    <location>
        <begin position="35"/>
        <end position="64"/>
    </location>
</feature>
<dbReference type="Pfam" id="PF00172">
    <property type="entry name" value="Zn_clus"/>
    <property type="match status" value="1"/>
</dbReference>
<dbReference type="SMART" id="SM00066">
    <property type="entry name" value="GAL4"/>
    <property type="match status" value="1"/>
</dbReference>
<keyword evidence="4" id="KW-0539">Nucleus</keyword>
<evidence type="ECO:0000313" key="7">
    <source>
        <dbReference type="EMBL" id="KIV99698.1"/>
    </source>
</evidence>
<dbReference type="Proteomes" id="UP000053259">
    <property type="component" value="Unassembled WGS sequence"/>
</dbReference>
<dbReference type="STRING" id="253628.A0A0D2AKX8"/>
<dbReference type="GO" id="GO:0000981">
    <property type="term" value="F:DNA-binding transcription factor activity, RNA polymerase II-specific"/>
    <property type="evidence" value="ECO:0007669"/>
    <property type="project" value="InterPro"/>
</dbReference>
<proteinExistence type="predicted"/>
<accession>A0A0D2AKX8</accession>
<evidence type="ECO:0000256" key="1">
    <source>
        <dbReference type="ARBA" id="ARBA00022723"/>
    </source>
</evidence>
<dbReference type="PROSITE" id="PS50048">
    <property type="entry name" value="ZN2_CY6_FUNGAL_2"/>
    <property type="match status" value="1"/>
</dbReference>
<evidence type="ECO:0000259" key="6">
    <source>
        <dbReference type="PROSITE" id="PS50048"/>
    </source>
</evidence>
<evidence type="ECO:0000313" key="8">
    <source>
        <dbReference type="Proteomes" id="UP000053259"/>
    </source>
</evidence>
<dbReference type="PANTHER" id="PTHR47424">
    <property type="entry name" value="REGULATORY PROTEIN GAL4"/>
    <property type="match status" value="1"/>
</dbReference>
<dbReference type="SUPFAM" id="SSF57701">
    <property type="entry name" value="Zn2/Cys6 DNA-binding domain"/>
    <property type="match status" value="1"/>
</dbReference>